<organism evidence="2 3">
    <name type="scientific">Afifella marina DSM 2698</name>
    <dbReference type="NCBI Taxonomy" id="1120955"/>
    <lineage>
        <taxon>Bacteria</taxon>
        <taxon>Pseudomonadati</taxon>
        <taxon>Pseudomonadota</taxon>
        <taxon>Alphaproteobacteria</taxon>
        <taxon>Hyphomicrobiales</taxon>
        <taxon>Afifellaceae</taxon>
        <taxon>Afifella</taxon>
    </lineage>
</organism>
<evidence type="ECO:0000256" key="1">
    <source>
        <dbReference type="SAM" id="MobiDB-lite"/>
    </source>
</evidence>
<name>A0A1G5NZW0_AFIMA</name>
<dbReference type="RefSeq" id="WP_092814667.1">
    <property type="nucleotide sequence ID" value="NZ_FMVW01000007.1"/>
</dbReference>
<gene>
    <name evidence="2" type="ORF">SAMN03080610_02883</name>
</gene>
<dbReference type="AlphaFoldDB" id="A0A1G5NZW0"/>
<evidence type="ECO:0000313" key="2">
    <source>
        <dbReference type="EMBL" id="SCZ42240.1"/>
    </source>
</evidence>
<sequence>MKNENKALPAKVTVRDDQMDKPTMDEFLASARQLLDQYQRQPHQTPETITTLPGYHEMLEAAVECGLSGPDVELDSEFSCRSPEWIAGASAEERRKWLHSVVRAERWNSEYPMAVLEALEGGQLAALVRGMAVDAPAK</sequence>
<proteinExistence type="predicted"/>
<dbReference type="EMBL" id="FMVW01000007">
    <property type="protein sequence ID" value="SCZ42240.1"/>
    <property type="molecule type" value="Genomic_DNA"/>
</dbReference>
<dbReference type="Proteomes" id="UP000199347">
    <property type="component" value="Unassembled WGS sequence"/>
</dbReference>
<evidence type="ECO:0000313" key="3">
    <source>
        <dbReference type="Proteomes" id="UP000199347"/>
    </source>
</evidence>
<dbReference type="OrthoDB" id="8113547at2"/>
<protein>
    <submittedName>
        <fullName evidence="2">Uncharacterized protein</fullName>
    </submittedName>
</protein>
<reference evidence="2 3" key="1">
    <citation type="submission" date="2016-10" db="EMBL/GenBank/DDBJ databases">
        <authorList>
            <person name="de Groot N.N."/>
        </authorList>
    </citation>
    <scope>NUCLEOTIDE SEQUENCE [LARGE SCALE GENOMIC DNA]</scope>
    <source>
        <strain evidence="2 3">DSM 2698</strain>
    </source>
</reference>
<feature type="region of interest" description="Disordered" evidence="1">
    <location>
        <begin position="1"/>
        <end position="20"/>
    </location>
</feature>
<dbReference type="STRING" id="1120955.SAMN03080610_02883"/>
<accession>A0A1G5NZW0</accession>
<keyword evidence="3" id="KW-1185">Reference proteome</keyword>